<dbReference type="Proteomes" id="UP001205919">
    <property type="component" value="Unassembled WGS sequence"/>
</dbReference>
<reference evidence="1 2" key="1">
    <citation type="submission" date="2022-06" db="EMBL/GenBank/DDBJ databases">
        <title>Isolation of gut microbiota from human fecal samples.</title>
        <authorList>
            <person name="Pamer E.G."/>
            <person name="Barat B."/>
            <person name="Waligurski E."/>
            <person name="Medina S."/>
            <person name="Paddock L."/>
            <person name="Mostad J."/>
        </authorList>
    </citation>
    <scope>NUCLEOTIDE SEQUENCE [LARGE SCALE GENOMIC DNA]</scope>
    <source>
        <strain evidence="1 2">DFI.9.90</strain>
    </source>
</reference>
<sequence length="67" mass="7625">MTFFEELRSEVKSPVGLQADEYFSNIAFLCCPGHYFLNAPFPGDNGVCTHDMSCEKCWNQEVEADVR</sequence>
<gene>
    <name evidence="1" type="ORF">NE630_03830</name>
</gene>
<dbReference type="AlphaFoldDB" id="A0AAW5K6F4"/>
<evidence type="ECO:0000313" key="2">
    <source>
        <dbReference type="Proteomes" id="UP001205919"/>
    </source>
</evidence>
<keyword evidence="2" id="KW-1185">Reference proteome</keyword>
<dbReference type="EMBL" id="JANFYT010000006">
    <property type="protein sequence ID" value="MCQ4813554.1"/>
    <property type="molecule type" value="Genomic_DNA"/>
</dbReference>
<dbReference type="RefSeq" id="WP_256181583.1">
    <property type="nucleotide sequence ID" value="NZ_JANFYT010000006.1"/>
</dbReference>
<comment type="caution">
    <text evidence="1">The sequence shown here is derived from an EMBL/GenBank/DDBJ whole genome shotgun (WGS) entry which is preliminary data.</text>
</comment>
<evidence type="ECO:0000313" key="1">
    <source>
        <dbReference type="EMBL" id="MCQ4813554.1"/>
    </source>
</evidence>
<organism evidence="1 2">
    <name type="scientific">Cloacibacillus evryensis</name>
    <dbReference type="NCBI Taxonomy" id="508460"/>
    <lineage>
        <taxon>Bacteria</taxon>
        <taxon>Thermotogati</taxon>
        <taxon>Synergistota</taxon>
        <taxon>Synergistia</taxon>
        <taxon>Synergistales</taxon>
        <taxon>Synergistaceae</taxon>
        <taxon>Cloacibacillus</taxon>
    </lineage>
</organism>
<name>A0AAW5K6F4_9BACT</name>
<proteinExistence type="predicted"/>
<accession>A0AAW5K6F4</accession>
<protein>
    <submittedName>
        <fullName evidence="1">Uncharacterized protein</fullName>
    </submittedName>
</protein>